<dbReference type="GO" id="GO:0006271">
    <property type="term" value="P:DNA strand elongation involved in DNA replication"/>
    <property type="evidence" value="ECO:0007669"/>
    <property type="project" value="TreeGrafter"/>
</dbReference>
<keyword evidence="7 10" id="KW-0235">DNA replication</keyword>
<evidence type="ECO:0000256" key="7">
    <source>
        <dbReference type="ARBA" id="ARBA00022705"/>
    </source>
</evidence>
<dbReference type="OrthoDB" id="468978at2"/>
<dbReference type="Gene3D" id="3.10.150.10">
    <property type="entry name" value="DNA Polymerase III, subunit A, domain 2"/>
    <property type="match status" value="3"/>
</dbReference>
<evidence type="ECO:0000313" key="14">
    <source>
        <dbReference type="EMBL" id="RKR89272.1"/>
    </source>
</evidence>
<reference evidence="14 15" key="1">
    <citation type="submission" date="2018-10" db="EMBL/GenBank/DDBJ databases">
        <title>Sequencing the genomes of 1000 actinobacteria strains.</title>
        <authorList>
            <person name="Klenk H.-P."/>
        </authorList>
    </citation>
    <scope>NUCLEOTIDE SEQUENCE [LARGE SCALE GENOMIC DNA]</scope>
    <source>
        <strain evidence="14 15">DSM 45175</strain>
    </source>
</reference>
<dbReference type="InterPro" id="IPR022637">
    <property type="entry name" value="DNA_polIII_beta_cen"/>
</dbReference>
<dbReference type="InterPro" id="IPR046938">
    <property type="entry name" value="DNA_clamp_sf"/>
</dbReference>
<evidence type="ECO:0000256" key="5">
    <source>
        <dbReference type="ARBA" id="ARBA00022679"/>
    </source>
</evidence>
<dbReference type="NCBIfam" id="TIGR00663">
    <property type="entry name" value="dnan"/>
    <property type="match status" value="1"/>
</dbReference>
<dbReference type="PANTHER" id="PTHR30478:SF0">
    <property type="entry name" value="BETA SLIDING CLAMP"/>
    <property type="match status" value="1"/>
</dbReference>
<feature type="domain" description="DNA polymerase III beta sliding clamp C-terminal" evidence="13">
    <location>
        <begin position="250"/>
        <end position="373"/>
    </location>
</feature>
<comment type="subcellular location">
    <subcellularLocation>
        <location evidence="1 10">Cytoplasm</location>
    </subcellularLocation>
</comment>
<proteinExistence type="inferred from homology"/>
<evidence type="ECO:0000256" key="4">
    <source>
        <dbReference type="ARBA" id="ARBA00022490"/>
    </source>
</evidence>
<dbReference type="FunFam" id="3.10.150.10:FF:000001">
    <property type="entry name" value="Beta sliding clamp"/>
    <property type="match status" value="1"/>
</dbReference>
<dbReference type="AlphaFoldDB" id="A0A495JLR2"/>
<keyword evidence="15" id="KW-1185">Reference proteome</keyword>
<sequence>MKFRVERDALADAVAWTAKSLPSRPSVPVLAGVLLRVAEGSLHVSGFDYEVSSQVTVEVQADADGAALVSGRLLAEITKALPAKPVDIAAVGSHLELVCGSARFTLPTMPVEDYPTLPEMPASAGTIDAAAFAAAVGQVAIAAGRDETLPMMTGVRIELNGSTLAMLATDRYRLALREMQWQPDDPEISLNALVPAKTLHDTAKTLGPIGGHVTMALAQGAAGEGMIGFAGGTRRTTSRLLDGANYPPVRSLFPSSHNAEARVAVSTLIEVVKRVSLVAERTTPVLLSFSSDGLVVEAGGTEDARASEAMEATFTGEALTIGFNPGYLIDGLQNLGAATALFSFVDAFKPAVISPCGEDGEIIPGYRYLIMPIRVTR</sequence>
<comment type="subunit">
    <text evidence="10">Forms a ring-shaped head-to-tail homodimer around DNA.</text>
</comment>
<dbReference type="GO" id="GO:0042802">
    <property type="term" value="F:identical protein binding"/>
    <property type="evidence" value="ECO:0007669"/>
    <property type="project" value="UniProtKB-ARBA"/>
</dbReference>
<dbReference type="PIRSF" id="PIRSF000804">
    <property type="entry name" value="DNA_pol_III_b"/>
    <property type="match status" value="1"/>
</dbReference>
<evidence type="ECO:0000256" key="10">
    <source>
        <dbReference type="PIRNR" id="PIRNR000804"/>
    </source>
</evidence>
<keyword evidence="5 10" id="KW-0808">Transferase</keyword>
<feature type="domain" description="DNA polymerase III beta sliding clamp N-terminal" evidence="11">
    <location>
        <begin position="1"/>
        <end position="118"/>
    </location>
</feature>
<evidence type="ECO:0000256" key="1">
    <source>
        <dbReference type="ARBA" id="ARBA00004496"/>
    </source>
</evidence>
<evidence type="ECO:0000256" key="8">
    <source>
        <dbReference type="ARBA" id="ARBA00022932"/>
    </source>
</evidence>
<evidence type="ECO:0000259" key="13">
    <source>
        <dbReference type="Pfam" id="PF02768"/>
    </source>
</evidence>
<dbReference type="GO" id="GO:0009360">
    <property type="term" value="C:DNA polymerase III complex"/>
    <property type="evidence" value="ECO:0007669"/>
    <property type="project" value="InterPro"/>
</dbReference>
<evidence type="ECO:0000256" key="2">
    <source>
        <dbReference type="ARBA" id="ARBA00010752"/>
    </source>
</evidence>
<gene>
    <name evidence="14" type="ORF">BDK92_3616</name>
</gene>
<dbReference type="CDD" id="cd00140">
    <property type="entry name" value="beta_clamp"/>
    <property type="match status" value="1"/>
</dbReference>
<comment type="function">
    <text evidence="10">Confers DNA tethering and processivity to DNA polymerases and other proteins. Acts as a clamp, forming a ring around DNA (a reaction catalyzed by the clamp-loading complex) which diffuses in an ATP-independent manner freely and bidirectionally along dsDNA. Initially characterized for its ability to contact the catalytic subunit of DNA polymerase III (Pol III), a complex, multichain enzyme responsible for most of the replicative synthesis in bacteria; Pol III exhibits 3'-5' exonuclease proofreading activity. The beta chain is required for initiation of replication as well as for processivity of DNA replication.</text>
</comment>
<dbReference type="GO" id="GO:0008408">
    <property type="term" value="F:3'-5' exonuclease activity"/>
    <property type="evidence" value="ECO:0007669"/>
    <property type="project" value="InterPro"/>
</dbReference>
<dbReference type="Proteomes" id="UP000277671">
    <property type="component" value="Unassembled WGS sequence"/>
</dbReference>
<name>A0A495JLR2_9ACTN</name>
<dbReference type="Pfam" id="PF00712">
    <property type="entry name" value="DNA_pol3_beta"/>
    <property type="match status" value="1"/>
</dbReference>
<evidence type="ECO:0000256" key="6">
    <source>
        <dbReference type="ARBA" id="ARBA00022695"/>
    </source>
</evidence>
<keyword evidence="9" id="KW-0238">DNA-binding</keyword>
<keyword evidence="8 10" id="KW-0239">DNA-directed DNA polymerase</keyword>
<dbReference type="Pfam" id="PF02767">
    <property type="entry name" value="DNA_pol3_beta_2"/>
    <property type="match status" value="1"/>
</dbReference>
<dbReference type="InterPro" id="IPR001001">
    <property type="entry name" value="DNA_polIII_beta"/>
</dbReference>
<protein>
    <recommendedName>
        <fullName evidence="3 10">Beta sliding clamp</fullName>
    </recommendedName>
</protein>
<evidence type="ECO:0000259" key="12">
    <source>
        <dbReference type="Pfam" id="PF02767"/>
    </source>
</evidence>
<dbReference type="GO" id="GO:0005737">
    <property type="term" value="C:cytoplasm"/>
    <property type="evidence" value="ECO:0007669"/>
    <property type="project" value="UniProtKB-SubCell"/>
</dbReference>
<dbReference type="InterPro" id="IPR022635">
    <property type="entry name" value="DNA_polIII_beta_C"/>
</dbReference>
<dbReference type="FunFam" id="3.10.150.10:FF:000005">
    <property type="entry name" value="Beta sliding clamp"/>
    <property type="match status" value="1"/>
</dbReference>
<dbReference type="PANTHER" id="PTHR30478">
    <property type="entry name" value="DNA POLYMERASE III SUBUNIT BETA"/>
    <property type="match status" value="1"/>
</dbReference>
<dbReference type="SMART" id="SM00480">
    <property type="entry name" value="POL3Bc"/>
    <property type="match status" value="1"/>
</dbReference>
<evidence type="ECO:0000256" key="9">
    <source>
        <dbReference type="ARBA" id="ARBA00023125"/>
    </source>
</evidence>
<keyword evidence="6 10" id="KW-0548">Nucleotidyltransferase</keyword>
<dbReference type="EMBL" id="RBKT01000001">
    <property type="protein sequence ID" value="RKR89272.1"/>
    <property type="molecule type" value="Genomic_DNA"/>
</dbReference>
<keyword evidence="4 10" id="KW-0963">Cytoplasm</keyword>
<feature type="domain" description="DNA polymerase III beta sliding clamp central" evidence="12">
    <location>
        <begin position="127"/>
        <end position="247"/>
    </location>
</feature>
<dbReference type="GO" id="GO:0003677">
    <property type="term" value="F:DNA binding"/>
    <property type="evidence" value="ECO:0007669"/>
    <property type="project" value="UniProtKB-UniRule"/>
</dbReference>
<dbReference type="Pfam" id="PF02768">
    <property type="entry name" value="DNA_pol3_beta_3"/>
    <property type="match status" value="1"/>
</dbReference>
<dbReference type="SUPFAM" id="SSF55979">
    <property type="entry name" value="DNA clamp"/>
    <property type="match status" value="3"/>
</dbReference>
<evidence type="ECO:0000256" key="3">
    <source>
        <dbReference type="ARBA" id="ARBA00021035"/>
    </source>
</evidence>
<organism evidence="14 15">
    <name type="scientific">Micromonospora pisi</name>
    <dbReference type="NCBI Taxonomy" id="589240"/>
    <lineage>
        <taxon>Bacteria</taxon>
        <taxon>Bacillati</taxon>
        <taxon>Actinomycetota</taxon>
        <taxon>Actinomycetes</taxon>
        <taxon>Micromonosporales</taxon>
        <taxon>Micromonosporaceae</taxon>
        <taxon>Micromonospora</taxon>
    </lineage>
</organism>
<comment type="similarity">
    <text evidence="2 10">Belongs to the beta sliding clamp family.</text>
</comment>
<accession>A0A495JLR2</accession>
<comment type="caution">
    <text evidence="14">The sequence shown here is derived from an EMBL/GenBank/DDBJ whole genome shotgun (WGS) entry which is preliminary data.</text>
</comment>
<evidence type="ECO:0000313" key="15">
    <source>
        <dbReference type="Proteomes" id="UP000277671"/>
    </source>
</evidence>
<dbReference type="GO" id="GO:0003887">
    <property type="term" value="F:DNA-directed DNA polymerase activity"/>
    <property type="evidence" value="ECO:0007669"/>
    <property type="project" value="UniProtKB-UniRule"/>
</dbReference>
<evidence type="ECO:0000259" key="11">
    <source>
        <dbReference type="Pfam" id="PF00712"/>
    </source>
</evidence>
<dbReference type="RefSeq" id="WP_121157744.1">
    <property type="nucleotide sequence ID" value="NZ_RBKT01000001.1"/>
</dbReference>
<dbReference type="InterPro" id="IPR022634">
    <property type="entry name" value="DNA_polIII_beta_N"/>
</dbReference>